<dbReference type="InterPro" id="IPR018488">
    <property type="entry name" value="cNMP-bd_CS"/>
</dbReference>
<dbReference type="PANTHER" id="PTHR24567:SF68">
    <property type="entry name" value="DNA-BINDING TRANSCRIPTIONAL DUAL REGULATOR CRP"/>
    <property type="match status" value="1"/>
</dbReference>
<sequence>MDGQLRGRDCPGPLGRAPGGRRRALGIAALESYNPSRDRSMAPRRSAMAVSELKKPSLENRLTLLGNHPFFAALEPADLERLASYARTVHLARGEALFRKGDPGQSLFVVVDGLIKIGAPAADGRELVLNVMRKGDVLGEIALIDGSPRSADAVAMADTDLLVVERRDFLPLVEGRPGVAMRIISLLCQRLRNTSEQVEDVAFLDVSSRLAKALLRLSPGRGGYIAITQRELGQLIGLSRESTNKQLQVWQRQNLLRLVKGGLHLLDHGAMEQLANAPGRDRLHSTDSTSRAH</sequence>
<evidence type="ECO:0000313" key="8">
    <source>
        <dbReference type="Proteomes" id="UP000239772"/>
    </source>
</evidence>
<dbReference type="Gene3D" id="1.10.10.10">
    <property type="entry name" value="Winged helix-like DNA-binding domain superfamily/Winged helix DNA-binding domain"/>
    <property type="match status" value="1"/>
</dbReference>
<evidence type="ECO:0000313" key="7">
    <source>
        <dbReference type="EMBL" id="PSC03630.1"/>
    </source>
</evidence>
<dbReference type="GO" id="GO:0003677">
    <property type="term" value="F:DNA binding"/>
    <property type="evidence" value="ECO:0007669"/>
    <property type="project" value="UniProtKB-KW"/>
</dbReference>
<dbReference type="EMBL" id="PVZS01000022">
    <property type="protein sequence ID" value="PSC03630.1"/>
    <property type="molecule type" value="Genomic_DNA"/>
</dbReference>
<dbReference type="PANTHER" id="PTHR24567">
    <property type="entry name" value="CRP FAMILY TRANSCRIPTIONAL REGULATORY PROTEIN"/>
    <property type="match status" value="1"/>
</dbReference>
<dbReference type="PROSITE" id="PS50042">
    <property type="entry name" value="CNMP_BINDING_3"/>
    <property type="match status" value="1"/>
</dbReference>
<dbReference type="PROSITE" id="PS51063">
    <property type="entry name" value="HTH_CRP_2"/>
    <property type="match status" value="1"/>
</dbReference>
<keyword evidence="2" id="KW-0238">DNA-binding</keyword>
<feature type="domain" description="HTH crp-type" evidence="6">
    <location>
        <begin position="204"/>
        <end position="269"/>
    </location>
</feature>
<dbReference type="PROSITE" id="PS00889">
    <property type="entry name" value="CNMP_BINDING_2"/>
    <property type="match status" value="1"/>
</dbReference>
<accession>A0A2T1HPQ7</accession>
<dbReference type="SMART" id="SM00419">
    <property type="entry name" value="HTH_CRP"/>
    <property type="match status" value="1"/>
</dbReference>
<dbReference type="InterPro" id="IPR014710">
    <property type="entry name" value="RmlC-like_jellyroll"/>
</dbReference>
<dbReference type="CDD" id="cd00038">
    <property type="entry name" value="CAP_ED"/>
    <property type="match status" value="1"/>
</dbReference>
<evidence type="ECO:0000259" key="6">
    <source>
        <dbReference type="PROSITE" id="PS51063"/>
    </source>
</evidence>
<dbReference type="InterPro" id="IPR050397">
    <property type="entry name" value="Env_Response_Regulators"/>
</dbReference>
<evidence type="ECO:0000256" key="1">
    <source>
        <dbReference type="ARBA" id="ARBA00023015"/>
    </source>
</evidence>
<dbReference type="InterPro" id="IPR012318">
    <property type="entry name" value="HTH_CRP"/>
</dbReference>
<dbReference type="InterPro" id="IPR036390">
    <property type="entry name" value="WH_DNA-bd_sf"/>
</dbReference>
<name>A0A2T1HPQ7_9HYPH</name>
<dbReference type="SUPFAM" id="SSF51206">
    <property type="entry name" value="cAMP-binding domain-like"/>
    <property type="match status" value="1"/>
</dbReference>
<organism evidence="7 8">
    <name type="scientific">Alsobacter soli</name>
    <dbReference type="NCBI Taxonomy" id="2109933"/>
    <lineage>
        <taxon>Bacteria</taxon>
        <taxon>Pseudomonadati</taxon>
        <taxon>Pseudomonadota</taxon>
        <taxon>Alphaproteobacteria</taxon>
        <taxon>Hyphomicrobiales</taxon>
        <taxon>Alsobacteraceae</taxon>
        <taxon>Alsobacter</taxon>
    </lineage>
</organism>
<dbReference type="GO" id="GO:0003700">
    <property type="term" value="F:DNA-binding transcription factor activity"/>
    <property type="evidence" value="ECO:0007669"/>
    <property type="project" value="TreeGrafter"/>
</dbReference>
<protein>
    <submittedName>
        <fullName evidence="7">Crp/Fnr family transcriptional regulator</fullName>
    </submittedName>
</protein>
<keyword evidence="1" id="KW-0805">Transcription regulation</keyword>
<comment type="caution">
    <text evidence="7">The sequence shown here is derived from an EMBL/GenBank/DDBJ whole genome shotgun (WGS) entry which is preliminary data.</text>
</comment>
<dbReference type="Pfam" id="PF00027">
    <property type="entry name" value="cNMP_binding"/>
    <property type="match status" value="1"/>
</dbReference>
<evidence type="ECO:0000256" key="4">
    <source>
        <dbReference type="SAM" id="MobiDB-lite"/>
    </source>
</evidence>
<evidence type="ECO:0000259" key="5">
    <source>
        <dbReference type="PROSITE" id="PS50042"/>
    </source>
</evidence>
<evidence type="ECO:0000256" key="3">
    <source>
        <dbReference type="ARBA" id="ARBA00023163"/>
    </source>
</evidence>
<keyword evidence="8" id="KW-1185">Reference proteome</keyword>
<dbReference type="InterPro" id="IPR018490">
    <property type="entry name" value="cNMP-bd_dom_sf"/>
</dbReference>
<dbReference type="GO" id="GO:0005829">
    <property type="term" value="C:cytosol"/>
    <property type="evidence" value="ECO:0007669"/>
    <property type="project" value="TreeGrafter"/>
</dbReference>
<dbReference type="SUPFAM" id="SSF46785">
    <property type="entry name" value="Winged helix' DNA-binding domain"/>
    <property type="match status" value="1"/>
</dbReference>
<dbReference type="Proteomes" id="UP000239772">
    <property type="component" value="Unassembled WGS sequence"/>
</dbReference>
<proteinExistence type="predicted"/>
<keyword evidence="3" id="KW-0804">Transcription</keyword>
<feature type="domain" description="Cyclic nucleotide-binding" evidence="5">
    <location>
        <begin position="70"/>
        <end position="190"/>
    </location>
</feature>
<dbReference type="SMART" id="SM00100">
    <property type="entry name" value="cNMP"/>
    <property type="match status" value="1"/>
</dbReference>
<dbReference type="AlphaFoldDB" id="A0A2T1HPQ7"/>
<reference evidence="8" key="1">
    <citation type="submission" date="2018-03" db="EMBL/GenBank/DDBJ databases">
        <authorList>
            <person name="Sun L."/>
            <person name="Liu H."/>
            <person name="Chen W."/>
            <person name="Huang K."/>
            <person name="Liu W."/>
            <person name="Gao X."/>
        </authorList>
    </citation>
    <scope>NUCLEOTIDE SEQUENCE [LARGE SCALE GENOMIC DNA]</scope>
    <source>
        <strain evidence="8">SH9</strain>
    </source>
</reference>
<dbReference type="Pfam" id="PF13545">
    <property type="entry name" value="HTH_Crp_2"/>
    <property type="match status" value="1"/>
</dbReference>
<dbReference type="InterPro" id="IPR000595">
    <property type="entry name" value="cNMP-bd_dom"/>
</dbReference>
<feature type="region of interest" description="Disordered" evidence="4">
    <location>
        <begin position="1"/>
        <end position="20"/>
    </location>
</feature>
<dbReference type="Gene3D" id="2.60.120.10">
    <property type="entry name" value="Jelly Rolls"/>
    <property type="match status" value="1"/>
</dbReference>
<dbReference type="InterPro" id="IPR036388">
    <property type="entry name" value="WH-like_DNA-bd_sf"/>
</dbReference>
<evidence type="ECO:0000256" key="2">
    <source>
        <dbReference type="ARBA" id="ARBA00023125"/>
    </source>
</evidence>
<gene>
    <name evidence="7" type="ORF">SLNSH_17750</name>
</gene>